<evidence type="ECO:0000259" key="2">
    <source>
        <dbReference type="Pfam" id="PF21946"/>
    </source>
</evidence>
<dbReference type="AlphaFoldDB" id="A0A3N2DC87"/>
<keyword evidence="1" id="KW-1133">Transmembrane helix</keyword>
<dbReference type="Proteomes" id="UP000275356">
    <property type="component" value="Unassembled WGS sequence"/>
</dbReference>
<keyword evidence="4" id="KW-1185">Reference proteome</keyword>
<evidence type="ECO:0000313" key="3">
    <source>
        <dbReference type="EMBL" id="ROR97044.1"/>
    </source>
</evidence>
<dbReference type="InterPro" id="IPR053807">
    <property type="entry name" value="LppM"/>
</dbReference>
<sequence length="224" mass="22738">MLTLLGTLGLAGCVRADADLAVEARTNTVSGTIVLVVPLTDDTPEARTAAGATVLAIENRVLPGLRTVKGVTAAPATESGAFGTTLTLDRVSIVNLTLGSEQLITRVGNDFEVAGTIDAVGQDGVPVAEAEGERPPGAEESSIRVALTFPGTVEVPRGGSGVVDGTTVTWESSWDTPLVLEATASATSGGAPPWIWKALVWGIGGVVVLALAGLGTVWAVSRRD</sequence>
<comment type="caution">
    <text evidence="3">The sequence shown here is derived from an EMBL/GenBank/DDBJ whole genome shotgun (WGS) entry which is preliminary data.</text>
</comment>
<keyword evidence="1" id="KW-0472">Membrane</keyword>
<proteinExistence type="predicted"/>
<name>A0A3N2DC87_9MICO</name>
<keyword evidence="1" id="KW-0812">Transmembrane</keyword>
<organism evidence="3 4">
    <name type="scientific">Salana multivorans</name>
    <dbReference type="NCBI Taxonomy" id="120377"/>
    <lineage>
        <taxon>Bacteria</taxon>
        <taxon>Bacillati</taxon>
        <taxon>Actinomycetota</taxon>
        <taxon>Actinomycetes</taxon>
        <taxon>Micrococcales</taxon>
        <taxon>Beutenbergiaceae</taxon>
        <taxon>Salana</taxon>
    </lineage>
</organism>
<evidence type="ECO:0000313" key="4">
    <source>
        <dbReference type="Proteomes" id="UP000275356"/>
    </source>
</evidence>
<gene>
    <name evidence="3" type="ORF">EDD28_1637</name>
</gene>
<accession>A0A3N2DC87</accession>
<dbReference type="EMBL" id="RKHQ01000001">
    <property type="protein sequence ID" value="ROR97044.1"/>
    <property type="molecule type" value="Genomic_DNA"/>
</dbReference>
<evidence type="ECO:0000256" key="1">
    <source>
        <dbReference type="SAM" id="Phobius"/>
    </source>
</evidence>
<feature type="transmembrane region" description="Helical" evidence="1">
    <location>
        <begin position="194"/>
        <end position="220"/>
    </location>
</feature>
<feature type="domain" description="LppM" evidence="2">
    <location>
        <begin position="15"/>
        <end position="186"/>
    </location>
</feature>
<dbReference type="Pfam" id="PF21946">
    <property type="entry name" value="LppM"/>
    <property type="match status" value="1"/>
</dbReference>
<reference evidence="3 4" key="1">
    <citation type="submission" date="2018-11" db="EMBL/GenBank/DDBJ databases">
        <title>Sequencing the genomes of 1000 actinobacteria strains.</title>
        <authorList>
            <person name="Klenk H.-P."/>
        </authorList>
    </citation>
    <scope>NUCLEOTIDE SEQUENCE [LARGE SCALE GENOMIC DNA]</scope>
    <source>
        <strain evidence="3 4">DSM 13521</strain>
    </source>
</reference>
<protein>
    <recommendedName>
        <fullName evidence="2">LppM domain-containing protein</fullName>
    </recommendedName>
</protein>